<evidence type="ECO:0008006" key="4">
    <source>
        <dbReference type="Google" id="ProtNLM"/>
    </source>
</evidence>
<organism evidence="2 3">
    <name type="scientific">Lutimonas vermicola</name>
    <dbReference type="NCBI Taxonomy" id="414288"/>
    <lineage>
        <taxon>Bacteria</taxon>
        <taxon>Pseudomonadati</taxon>
        <taxon>Bacteroidota</taxon>
        <taxon>Flavobacteriia</taxon>
        <taxon>Flavobacteriales</taxon>
        <taxon>Flavobacteriaceae</taxon>
        <taxon>Lutimonas</taxon>
    </lineage>
</organism>
<feature type="signal peptide" evidence="1">
    <location>
        <begin position="1"/>
        <end position="20"/>
    </location>
</feature>
<dbReference type="Proteomes" id="UP001474120">
    <property type="component" value="Unassembled WGS sequence"/>
</dbReference>
<keyword evidence="1" id="KW-0732">Signal</keyword>
<protein>
    <recommendedName>
        <fullName evidence="4">Outer membrane protein beta-barrel domain-containing protein</fullName>
    </recommendedName>
</protein>
<evidence type="ECO:0000313" key="3">
    <source>
        <dbReference type="Proteomes" id="UP001474120"/>
    </source>
</evidence>
<reference evidence="2 3" key="1">
    <citation type="submission" date="2024-04" db="EMBL/GenBank/DDBJ databases">
        <title>whole genome sequencing of Lutimonas vermicola strain IMCC1616.</title>
        <authorList>
            <person name="Bae S.S."/>
        </authorList>
    </citation>
    <scope>NUCLEOTIDE SEQUENCE [LARGE SCALE GENOMIC DNA]</scope>
    <source>
        <strain evidence="2 3">IMCC1616</strain>
    </source>
</reference>
<accession>A0ABU9L2C1</accession>
<evidence type="ECO:0000313" key="2">
    <source>
        <dbReference type="EMBL" id="MEL4456589.1"/>
    </source>
</evidence>
<gene>
    <name evidence="2" type="ORF">AABB81_11835</name>
</gene>
<evidence type="ECO:0000256" key="1">
    <source>
        <dbReference type="SAM" id="SignalP"/>
    </source>
</evidence>
<keyword evidence="3" id="KW-1185">Reference proteome</keyword>
<dbReference type="RefSeq" id="WP_342160740.1">
    <property type="nucleotide sequence ID" value="NZ_JBCDNA010000002.1"/>
</dbReference>
<sequence length="204" mass="23225">MLKYLSTTVSFLFFIFTAMAQEKEVIENNPNYQFQSEKRQETQKTAPVKKVYTYKRSWSFGGNLGLSFWNGGTDILIAPKAYYNVSPKFLTGFGLTYIYSGYKDDFGKYNQNSFGPSIMGAFRPVPYLQLSAEYEGLQTNGNGTVYILGSNNIKNNYSYWNNAIYLGASFVSRNVSFGVRYDVLYDASRSVYSSAWSPVIGFYF</sequence>
<dbReference type="EMBL" id="JBCDNA010000002">
    <property type="protein sequence ID" value="MEL4456589.1"/>
    <property type="molecule type" value="Genomic_DNA"/>
</dbReference>
<feature type="chain" id="PRO_5045923559" description="Outer membrane protein beta-barrel domain-containing protein" evidence="1">
    <location>
        <begin position="21"/>
        <end position="204"/>
    </location>
</feature>
<name>A0ABU9L2C1_9FLAO</name>
<proteinExistence type="predicted"/>
<comment type="caution">
    <text evidence="2">The sequence shown here is derived from an EMBL/GenBank/DDBJ whole genome shotgun (WGS) entry which is preliminary data.</text>
</comment>